<feature type="non-terminal residue" evidence="1">
    <location>
        <position position="50"/>
    </location>
</feature>
<sequence>WKAAKEELLEEEEEPESVLEALERKRQREIEEWRAKQIASGEAKDNANFQ</sequence>
<organism evidence="1 2">
    <name type="scientific">Trifolium medium</name>
    <dbReference type="NCBI Taxonomy" id="97028"/>
    <lineage>
        <taxon>Eukaryota</taxon>
        <taxon>Viridiplantae</taxon>
        <taxon>Streptophyta</taxon>
        <taxon>Embryophyta</taxon>
        <taxon>Tracheophyta</taxon>
        <taxon>Spermatophyta</taxon>
        <taxon>Magnoliopsida</taxon>
        <taxon>eudicotyledons</taxon>
        <taxon>Gunneridae</taxon>
        <taxon>Pentapetalae</taxon>
        <taxon>rosids</taxon>
        <taxon>fabids</taxon>
        <taxon>Fabales</taxon>
        <taxon>Fabaceae</taxon>
        <taxon>Papilionoideae</taxon>
        <taxon>50 kb inversion clade</taxon>
        <taxon>NPAAA clade</taxon>
        <taxon>Hologalegina</taxon>
        <taxon>IRL clade</taxon>
        <taxon>Trifolieae</taxon>
        <taxon>Trifolium</taxon>
    </lineage>
</organism>
<evidence type="ECO:0000313" key="1">
    <source>
        <dbReference type="EMBL" id="MCI18913.1"/>
    </source>
</evidence>
<dbReference type="AlphaFoldDB" id="A0A392Q3D5"/>
<reference evidence="1 2" key="1">
    <citation type="journal article" date="2018" name="Front. Plant Sci.">
        <title>Red Clover (Trifolium pratense) and Zigzag Clover (T. medium) - A Picture of Genomic Similarities and Differences.</title>
        <authorList>
            <person name="Dluhosova J."/>
            <person name="Istvanek J."/>
            <person name="Nedelnik J."/>
            <person name="Repkova J."/>
        </authorList>
    </citation>
    <scope>NUCLEOTIDE SEQUENCE [LARGE SCALE GENOMIC DNA]</scope>
    <source>
        <strain evidence="2">cv. 10/8</strain>
        <tissue evidence="1">Leaf</tissue>
    </source>
</reference>
<accession>A0A392Q3D5</accession>
<dbReference type="EMBL" id="LXQA010112349">
    <property type="protein sequence ID" value="MCI18913.1"/>
    <property type="molecule type" value="Genomic_DNA"/>
</dbReference>
<proteinExistence type="predicted"/>
<dbReference type="Proteomes" id="UP000265520">
    <property type="component" value="Unassembled WGS sequence"/>
</dbReference>
<keyword evidence="2" id="KW-1185">Reference proteome</keyword>
<dbReference type="PANTHER" id="PTHR47852">
    <property type="entry name" value="OS06G0298400 PROTEIN"/>
    <property type="match status" value="1"/>
</dbReference>
<protein>
    <submittedName>
        <fullName evidence="1">Putative WW domain-containing protein</fullName>
    </submittedName>
</protein>
<evidence type="ECO:0000313" key="2">
    <source>
        <dbReference type="Proteomes" id="UP000265520"/>
    </source>
</evidence>
<comment type="caution">
    <text evidence="1">The sequence shown here is derived from an EMBL/GenBank/DDBJ whole genome shotgun (WGS) entry which is preliminary data.</text>
</comment>
<name>A0A392Q3D5_9FABA</name>
<dbReference type="PANTHER" id="PTHR47852:SF2">
    <property type="entry name" value="WW DOMAIN-CONTAINING PROTEIN"/>
    <property type="match status" value="1"/>
</dbReference>
<feature type="non-terminal residue" evidence="1">
    <location>
        <position position="1"/>
    </location>
</feature>